<evidence type="ECO:0000313" key="3">
    <source>
        <dbReference type="EMBL" id="GBN16681.1"/>
    </source>
</evidence>
<dbReference type="Pfam" id="PF12299">
    <property type="entry name" value="DUF3627"/>
    <property type="match status" value="1"/>
</dbReference>
<reference evidence="3 4" key="1">
    <citation type="journal article" date="2019" name="Sci. Rep.">
        <title>Orb-weaving spider Araneus ventricosus genome elucidates the spidroin gene catalogue.</title>
        <authorList>
            <person name="Kono N."/>
            <person name="Nakamura H."/>
            <person name="Ohtoshi R."/>
            <person name="Moran D.A.P."/>
            <person name="Shinohara A."/>
            <person name="Yoshida Y."/>
            <person name="Fujiwara M."/>
            <person name="Mori M."/>
            <person name="Tomita M."/>
            <person name="Arakawa K."/>
        </authorList>
    </citation>
    <scope>NUCLEOTIDE SEQUENCE [LARGE SCALE GENOMIC DNA]</scope>
</reference>
<organism evidence="3 4">
    <name type="scientific">Araneus ventricosus</name>
    <name type="common">Orbweaver spider</name>
    <name type="synonym">Epeira ventricosa</name>
    <dbReference type="NCBI Taxonomy" id="182803"/>
    <lineage>
        <taxon>Eukaryota</taxon>
        <taxon>Metazoa</taxon>
        <taxon>Ecdysozoa</taxon>
        <taxon>Arthropoda</taxon>
        <taxon>Chelicerata</taxon>
        <taxon>Arachnida</taxon>
        <taxon>Araneae</taxon>
        <taxon>Araneomorphae</taxon>
        <taxon>Entelegynae</taxon>
        <taxon>Araneoidea</taxon>
        <taxon>Araneidae</taxon>
        <taxon>Araneus</taxon>
    </lineage>
</organism>
<keyword evidence="4" id="KW-1185">Reference proteome</keyword>
<evidence type="ECO:0000256" key="1">
    <source>
        <dbReference type="SAM" id="Coils"/>
    </source>
</evidence>
<sequence>MAYGDALKTTRPLRFQCVAIDNNVRENDLAWNCISRHPGASHLKKKTLIIKGIIMESLRDVCYEQIADQYWYGLFGDFKLIIDRNTGYFNATKLCRQGGKNFSDWSRNKDSKTLIEYYRQKRPPGDLQGVTEIMIVVDGYGNEIYNRIISGTYLPEEIILGVATWISKDFYDKVYRITRSYCIRQFDERYIRDNHQFQETVQRMDSEMERLRLKNEQMERENERYRHFEEDIAFKTVDTEKLQAFALIKMNDATSEYPFYVIRTQKSNYDNTVRRLKRKHPHLEIILELPYNPNAVNLFNRIKEQQVENIRVHYNGIQLVNGCTEEQLVSAITEMANLNVSSMSE</sequence>
<accession>A0A4Y2LPJ1</accession>
<dbReference type="OrthoDB" id="6472712at2759"/>
<gene>
    <name evidence="3" type="primary">IIV6-006L_0</name>
    <name evidence="3" type="ORF">AVEN_224687_1</name>
</gene>
<dbReference type="Proteomes" id="UP000499080">
    <property type="component" value="Unassembled WGS sequence"/>
</dbReference>
<feature type="coiled-coil region" evidence="1">
    <location>
        <begin position="194"/>
        <end position="231"/>
    </location>
</feature>
<comment type="caution">
    <text evidence="3">The sequence shown here is derived from an EMBL/GenBank/DDBJ whole genome shotgun (WGS) entry which is preliminary data.</text>
</comment>
<dbReference type="InterPro" id="IPR017880">
    <property type="entry name" value="KilA_N"/>
</dbReference>
<evidence type="ECO:0000313" key="4">
    <source>
        <dbReference type="Proteomes" id="UP000499080"/>
    </source>
</evidence>
<feature type="domain" description="KilA-N" evidence="2">
    <location>
        <begin position="69"/>
        <end position="181"/>
    </location>
</feature>
<dbReference type="Pfam" id="PF04383">
    <property type="entry name" value="KilA-N"/>
    <property type="match status" value="1"/>
</dbReference>
<dbReference type="PROSITE" id="PS51301">
    <property type="entry name" value="KILA_N"/>
    <property type="match status" value="1"/>
</dbReference>
<evidence type="ECO:0000259" key="2">
    <source>
        <dbReference type="PROSITE" id="PS51301"/>
    </source>
</evidence>
<protein>
    <submittedName>
        <fullName evidence="3">KilA-N domain-containing protein 006L</fullName>
    </submittedName>
</protein>
<keyword evidence="1" id="KW-0175">Coiled coil</keyword>
<dbReference type="AlphaFoldDB" id="A0A4Y2LPJ1"/>
<name>A0A4Y2LPJ1_ARAVE</name>
<proteinExistence type="predicted"/>
<dbReference type="EMBL" id="BGPR01006177">
    <property type="protein sequence ID" value="GBN16681.1"/>
    <property type="molecule type" value="Genomic_DNA"/>
</dbReference>
<dbReference type="InterPro" id="IPR022549">
    <property type="entry name" value="DUF3627"/>
</dbReference>
<dbReference type="InterPro" id="IPR018004">
    <property type="entry name" value="KilA/APSES_HTH"/>
</dbReference>